<evidence type="ECO:0000256" key="4">
    <source>
        <dbReference type="ARBA" id="ARBA00023002"/>
    </source>
</evidence>
<keyword evidence="5 14" id="KW-0408">Iron</keyword>
<dbReference type="GO" id="GO:0005737">
    <property type="term" value="C:cytoplasm"/>
    <property type="evidence" value="ECO:0007669"/>
    <property type="project" value="UniProtKB-SubCell"/>
</dbReference>
<evidence type="ECO:0000256" key="1">
    <source>
        <dbReference type="ARBA" id="ARBA00009732"/>
    </source>
</evidence>
<dbReference type="InterPro" id="IPR014729">
    <property type="entry name" value="Rossmann-like_a/b/a_fold"/>
</dbReference>
<dbReference type="HAMAP" id="MF_00063">
    <property type="entry name" value="CysH"/>
    <property type="match status" value="1"/>
</dbReference>
<comment type="function">
    <text evidence="7 14">Catalyzes the formation of sulfite from adenosine 5'-phosphosulfate (APS) using thioredoxin as an electron donor.</text>
</comment>
<comment type="similarity">
    <text evidence="1 14">Belongs to the PAPS reductase family. CysH subfamily.</text>
</comment>
<dbReference type="EC" id="1.8.4.10" evidence="9 14"/>
<keyword evidence="6 14" id="KW-0411">Iron-sulfur</keyword>
<comment type="catalytic activity">
    <reaction evidence="13 14">
        <text>[thioredoxin]-disulfide + sulfite + AMP + 2 H(+) = adenosine 5'-phosphosulfate + [thioredoxin]-dithiol</text>
        <dbReference type="Rhea" id="RHEA:21976"/>
        <dbReference type="Rhea" id="RHEA-COMP:10698"/>
        <dbReference type="Rhea" id="RHEA-COMP:10700"/>
        <dbReference type="ChEBI" id="CHEBI:15378"/>
        <dbReference type="ChEBI" id="CHEBI:17359"/>
        <dbReference type="ChEBI" id="CHEBI:29950"/>
        <dbReference type="ChEBI" id="CHEBI:50058"/>
        <dbReference type="ChEBI" id="CHEBI:58243"/>
        <dbReference type="ChEBI" id="CHEBI:456215"/>
        <dbReference type="EC" id="1.8.4.10"/>
    </reaction>
</comment>
<evidence type="ECO:0000313" key="16">
    <source>
        <dbReference type="EMBL" id="PIT43772.1"/>
    </source>
</evidence>
<feature type="active site" description="Nucleophile; cysteine thiosulfonate intermediate" evidence="14">
    <location>
        <position position="238"/>
    </location>
</feature>
<dbReference type="GO" id="GO:0046872">
    <property type="term" value="F:metal ion binding"/>
    <property type="evidence" value="ECO:0007669"/>
    <property type="project" value="UniProtKB-KW"/>
</dbReference>
<dbReference type="PANTHER" id="PTHR46482:SF9">
    <property type="entry name" value="5'-ADENYLYLSULFATE REDUCTASE 1, CHLOROPLASTIC"/>
    <property type="match status" value="1"/>
</dbReference>
<proteinExistence type="inferred from homology"/>
<comment type="subcellular location">
    <subcellularLocation>
        <location evidence="14">Cytoplasm</location>
    </subcellularLocation>
</comment>
<evidence type="ECO:0000256" key="9">
    <source>
        <dbReference type="ARBA" id="ARBA00024386"/>
    </source>
</evidence>
<evidence type="ECO:0000256" key="14">
    <source>
        <dbReference type="HAMAP-Rule" id="MF_00063"/>
    </source>
</evidence>
<keyword evidence="4 14" id="KW-0560">Oxidoreductase</keyword>
<dbReference type="SUPFAM" id="SSF52402">
    <property type="entry name" value="Adenine nucleotide alpha hydrolases-like"/>
    <property type="match status" value="1"/>
</dbReference>
<evidence type="ECO:0000256" key="11">
    <source>
        <dbReference type="ARBA" id="ARBA00030894"/>
    </source>
</evidence>
<evidence type="ECO:0000256" key="12">
    <source>
        <dbReference type="ARBA" id="ARBA00032041"/>
    </source>
</evidence>
<feature type="binding site" evidence="14">
    <location>
        <position position="128"/>
    </location>
    <ligand>
        <name>[4Fe-4S] cluster</name>
        <dbReference type="ChEBI" id="CHEBI:49883"/>
    </ligand>
</feature>
<dbReference type="EMBL" id="MEIP01000030">
    <property type="protein sequence ID" value="PIT43772.1"/>
    <property type="molecule type" value="Genomic_DNA"/>
</dbReference>
<gene>
    <name evidence="14" type="primary">cysH</name>
    <name evidence="16" type="ORF">BHC46_12260</name>
</gene>
<evidence type="ECO:0000256" key="3">
    <source>
        <dbReference type="ARBA" id="ARBA00022723"/>
    </source>
</evidence>
<dbReference type="Gene3D" id="3.40.50.620">
    <property type="entry name" value="HUPs"/>
    <property type="match status" value="1"/>
</dbReference>
<dbReference type="NCBIfam" id="NF002537">
    <property type="entry name" value="PRK02090.1"/>
    <property type="match status" value="1"/>
</dbReference>
<protein>
    <recommendedName>
        <fullName evidence="10 14">Adenosine 5'-phosphosulfate reductase</fullName>
        <shortName evidence="14">APS reductase</shortName>
        <ecNumber evidence="9 14">1.8.4.10</ecNumber>
    </recommendedName>
    <alternativeName>
        <fullName evidence="12 14">5'-adenylylsulfate reductase</fullName>
    </alternativeName>
    <alternativeName>
        <fullName evidence="11 14">Thioredoxin-dependent 5'-adenylylsulfate reductase</fullName>
    </alternativeName>
</protein>
<keyword evidence="2 14" id="KW-0963">Cytoplasm</keyword>
<dbReference type="InterPro" id="IPR011798">
    <property type="entry name" value="APS_reductase"/>
</dbReference>
<reference evidence="16 17" key="1">
    <citation type="journal article" date="2017" name="MBio">
        <title>Type VI secretion-mediated competition in the bee gut microbiome.</title>
        <authorList>
            <person name="Steele M.I."/>
            <person name="Kwong W.K."/>
            <person name="Powell J.E."/>
            <person name="Whiteley M."/>
            <person name="Moran N.A."/>
        </authorList>
    </citation>
    <scope>NUCLEOTIDE SEQUENCE [LARGE SCALE GENOMIC DNA]</scope>
    <source>
        <strain evidence="16 17">Ruf1-X</strain>
    </source>
</reference>
<evidence type="ECO:0000259" key="15">
    <source>
        <dbReference type="Pfam" id="PF01507"/>
    </source>
</evidence>
<keyword evidence="3 14" id="KW-0479">Metal-binding</keyword>
<evidence type="ECO:0000313" key="17">
    <source>
        <dbReference type="Proteomes" id="UP000229970"/>
    </source>
</evidence>
<dbReference type="InterPro" id="IPR002500">
    <property type="entry name" value="PAPS_reduct_dom"/>
</dbReference>
<comment type="pathway">
    <text evidence="8 14">Sulfur metabolism; hydrogen sulfide biosynthesis; sulfite from sulfate.</text>
</comment>
<comment type="cofactor">
    <cofactor evidence="14">
        <name>[4Fe-4S] cluster</name>
        <dbReference type="ChEBI" id="CHEBI:49883"/>
    </cofactor>
    <text evidence="14">Binds 1 [4Fe-4S] cluster per subunit.</text>
</comment>
<feature type="binding site" evidence="14">
    <location>
        <position position="213"/>
    </location>
    <ligand>
        <name>[4Fe-4S] cluster</name>
        <dbReference type="ChEBI" id="CHEBI:49883"/>
    </ligand>
</feature>
<comment type="caution">
    <text evidence="16">The sequence shown here is derived from an EMBL/GenBank/DDBJ whole genome shotgun (WGS) entry which is preliminary data.</text>
</comment>
<dbReference type="GO" id="GO:0004604">
    <property type="term" value="F:phosphoadenylyl-sulfate reductase (thioredoxin) activity"/>
    <property type="evidence" value="ECO:0007669"/>
    <property type="project" value="UniProtKB-UniRule"/>
</dbReference>
<evidence type="ECO:0000256" key="2">
    <source>
        <dbReference type="ARBA" id="ARBA00022490"/>
    </source>
</evidence>
<sequence>MTMLRPRLWTPPHDAAAAKRLPALTAQLQTRLQQIVRQHQHIKFASSLAVEDMVITDVIVRAQLPIEVFTLNTGALNNETQKLLRAAYEHWGIRITEYWPDEEAVDAYVAAHGKQAFYDSVALRRECCHIRKIEPLGRALSKADAWITGQRREQSTTRTALALAEQDKAHGIAKYNPLADWLETEVWAYARMQQLPVNKLYQQGYPSIGCEPCTRPVKAGEDIRAGRWWWESQDSKECGLHK</sequence>
<dbReference type="GO" id="GO:0043866">
    <property type="term" value="F:adenylyl-sulfate reductase (thioredoxin) activity"/>
    <property type="evidence" value="ECO:0007669"/>
    <property type="project" value="UniProtKB-EC"/>
</dbReference>
<dbReference type="Pfam" id="PF01507">
    <property type="entry name" value="PAPS_reduct"/>
    <property type="match status" value="1"/>
</dbReference>
<evidence type="ECO:0000256" key="6">
    <source>
        <dbReference type="ARBA" id="ARBA00023014"/>
    </source>
</evidence>
<dbReference type="Proteomes" id="UP000229970">
    <property type="component" value="Unassembled WGS sequence"/>
</dbReference>
<dbReference type="GO" id="GO:0019344">
    <property type="term" value="P:cysteine biosynthetic process"/>
    <property type="evidence" value="ECO:0007669"/>
    <property type="project" value="InterPro"/>
</dbReference>
<name>A0A2N9XB81_9NEIS</name>
<dbReference type="PANTHER" id="PTHR46482">
    <property type="entry name" value="5'-ADENYLYLSULFATE REDUCTASE 3, CHLOROPLASTIC"/>
    <property type="match status" value="1"/>
</dbReference>
<feature type="binding site" evidence="14">
    <location>
        <position position="127"/>
    </location>
    <ligand>
        <name>[4Fe-4S] cluster</name>
        <dbReference type="ChEBI" id="CHEBI:49883"/>
    </ligand>
</feature>
<dbReference type="CDD" id="cd23945">
    <property type="entry name" value="PAPS_reductase"/>
    <property type="match status" value="1"/>
</dbReference>
<accession>A0A2N9XB81</accession>
<dbReference type="InterPro" id="IPR004511">
    <property type="entry name" value="PAPS/APS_Rdtase"/>
</dbReference>
<evidence type="ECO:0000256" key="5">
    <source>
        <dbReference type="ARBA" id="ARBA00023004"/>
    </source>
</evidence>
<evidence type="ECO:0000256" key="7">
    <source>
        <dbReference type="ARBA" id="ARBA00024298"/>
    </source>
</evidence>
<evidence type="ECO:0000256" key="10">
    <source>
        <dbReference type="ARBA" id="ARBA00029514"/>
    </source>
</evidence>
<dbReference type="GO" id="GO:0070814">
    <property type="term" value="P:hydrogen sulfide biosynthetic process"/>
    <property type="evidence" value="ECO:0007669"/>
    <property type="project" value="UniProtKB-UniRule"/>
</dbReference>
<evidence type="ECO:0000256" key="8">
    <source>
        <dbReference type="ARBA" id="ARBA00024327"/>
    </source>
</evidence>
<feature type="binding site" evidence="14">
    <location>
        <position position="210"/>
    </location>
    <ligand>
        <name>[4Fe-4S] cluster</name>
        <dbReference type="ChEBI" id="CHEBI:49883"/>
    </ligand>
</feature>
<dbReference type="PIRSF" id="PIRSF000857">
    <property type="entry name" value="PAPS_reductase"/>
    <property type="match status" value="1"/>
</dbReference>
<evidence type="ECO:0000256" key="13">
    <source>
        <dbReference type="ARBA" id="ARBA00048441"/>
    </source>
</evidence>
<dbReference type="AlphaFoldDB" id="A0A2N9XB81"/>
<organism evidence="16 17">
    <name type="scientific">Snodgrassella alvi</name>
    <dbReference type="NCBI Taxonomy" id="1196083"/>
    <lineage>
        <taxon>Bacteria</taxon>
        <taxon>Pseudomonadati</taxon>
        <taxon>Pseudomonadota</taxon>
        <taxon>Betaproteobacteria</taxon>
        <taxon>Neisseriales</taxon>
        <taxon>Neisseriaceae</taxon>
        <taxon>Snodgrassella</taxon>
    </lineage>
</organism>
<dbReference type="GO" id="GO:0019379">
    <property type="term" value="P:sulfate assimilation, phosphoadenylyl sulfate reduction by phosphoadenylyl-sulfate reductase (thioredoxin)"/>
    <property type="evidence" value="ECO:0007669"/>
    <property type="project" value="UniProtKB-UniRule"/>
</dbReference>
<feature type="domain" description="Phosphoadenosine phosphosulphate reductase" evidence="15">
    <location>
        <begin position="44"/>
        <end position="216"/>
    </location>
</feature>
<dbReference type="GO" id="GO:0051539">
    <property type="term" value="F:4 iron, 4 sulfur cluster binding"/>
    <property type="evidence" value="ECO:0007669"/>
    <property type="project" value="UniProtKB-UniRule"/>
</dbReference>
<dbReference type="NCBIfam" id="TIGR02055">
    <property type="entry name" value="APS_reductase"/>
    <property type="match status" value="1"/>
</dbReference>